<feature type="binding site" evidence="6">
    <location>
        <position position="195"/>
    </location>
    <ligand>
        <name>S-adenosyl-L-methionine</name>
        <dbReference type="ChEBI" id="CHEBI:59789"/>
    </ligand>
</feature>
<keyword evidence="7" id="KW-0689">Ribosomal protein</keyword>
<dbReference type="Gene3D" id="3.40.50.150">
    <property type="entry name" value="Vaccinia Virus protein VP39"/>
    <property type="match status" value="1"/>
</dbReference>
<comment type="similarity">
    <text evidence="1 6">Belongs to the methyltransferase superfamily. PrmA family.</text>
</comment>
<dbReference type="Pfam" id="PF06325">
    <property type="entry name" value="PrmA"/>
    <property type="match status" value="1"/>
</dbReference>
<dbReference type="GO" id="GO:0008168">
    <property type="term" value="F:methyltransferase activity"/>
    <property type="evidence" value="ECO:0007669"/>
    <property type="project" value="UniProtKB-KW"/>
</dbReference>
<evidence type="ECO:0000313" key="7">
    <source>
        <dbReference type="EMBL" id="MCK7592219.1"/>
    </source>
</evidence>
<dbReference type="NCBIfam" id="TIGR00406">
    <property type="entry name" value="prmA"/>
    <property type="match status" value="1"/>
</dbReference>
<dbReference type="PIRSF" id="PIRSF000401">
    <property type="entry name" value="RPL11_MTase"/>
    <property type="match status" value="1"/>
</dbReference>
<accession>A0ABT0GCF2</accession>
<dbReference type="PANTHER" id="PTHR43648:SF1">
    <property type="entry name" value="ELECTRON TRANSFER FLAVOPROTEIN BETA SUBUNIT LYSINE METHYLTRANSFERASE"/>
    <property type="match status" value="1"/>
</dbReference>
<evidence type="ECO:0000256" key="5">
    <source>
        <dbReference type="ARBA" id="ARBA00022691"/>
    </source>
</evidence>
<protein>
    <recommendedName>
        <fullName evidence="6">Ribosomal protein L11 methyltransferase</fullName>
        <shortName evidence="6">L11 Mtase</shortName>
        <ecNumber evidence="6">2.1.1.-</ecNumber>
    </recommendedName>
</protein>
<comment type="catalytic activity">
    <reaction evidence="6">
        <text>L-lysyl-[protein] + 3 S-adenosyl-L-methionine = N(6),N(6),N(6)-trimethyl-L-lysyl-[protein] + 3 S-adenosyl-L-homocysteine + 3 H(+)</text>
        <dbReference type="Rhea" id="RHEA:54192"/>
        <dbReference type="Rhea" id="RHEA-COMP:9752"/>
        <dbReference type="Rhea" id="RHEA-COMP:13826"/>
        <dbReference type="ChEBI" id="CHEBI:15378"/>
        <dbReference type="ChEBI" id="CHEBI:29969"/>
        <dbReference type="ChEBI" id="CHEBI:57856"/>
        <dbReference type="ChEBI" id="CHEBI:59789"/>
        <dbReference type="ChEBI" id="CHEBI:61961"/>
    </reaction>
</comment>
<keyword evidence="3 6" id="KW-0489">Methyltransferase</keyword>
<dbReference type="HAMAP" id="MF_00735">
    <property type="entry name" value="Methyltr_PrmA"/>
    <property type="match status" value="1"/>
</dbReference>
<evidence type="ECO:0000256" key="2">
    <source>
        <dbReference type="ARBA" id="ARBA00022490"/>
    </source>
</evidence>
<comment type="function">
    <text evidence="6">Methylates ribosomal protein L11.</text>
</comment>
<comment type="caution">
    <text evidence="7">The sequence shown here is derived from an EMBL/GenBank/DDBJ whole genome shotgun (WGS) entry which is preliminary data.</text>
</comment>
<dbReference type="CDD" id="cd02440">
    <property type="entry name" value="AdoMet_MTases"/>
    <property type="match status" value="1"/>
</dbReference>
<evidence type="ECO:0000256" key="1">
    <source>
        <dbReference type="ARBA" id="ARBA00009741"/>
    </source>
</evidence>
<name>A0ABT0GCF2_9GAMM</name>
<keyword evidence="5 6" id="KW-0949">S-adenosyl-L-methionine</keyword>
<dbReference type="GO" id="GO:0005840">
    <property type="term" value="C:ribosome"/>
    <property type="evidence" value="ECO:0007669"/>
    <property type="project" value="UniProtKB-KW"/>
</dbReference>
<dbReference type="InterPro" id="IPR029063">
    <property type="entry name" value="SAM-dependent_MTases_sf"/>
</dbReference>
<dbReference type="PANTHER" id="PTHR43648">
    <property type="entry name" value="ELECTRON TRANSFER FLAVOPROTEIN BETA SUBUNIT LYSINE METHYLTRANSFERASE"/>
    <property type="match status" value="1"/>
</dbReference>
<dbReference type="SUPFAM" id="SSF53335">
    <property type="entry name" value="S-adenosyl-L-methionine-dependent methyltransferases"/>
    <property type="match status" value="1"/>
</dbReference>
<feature type="binding site" evidence="6">
    <location>
        <position position="152"/>
    </location>
    <ligand>
        <name>S-adenosyl-L-methionine</name>
        <dbReference type="ChEBI" id="CHEBI:59789"/>
    </ligand>
</feature>
<organism evidence="7 8">
    <name type="scientific">Pseudomarimonas salicorniae</name>
    <dbReference type="NCBI Taxonomy" id="2933270"/>
    <lineage>
        <taxon>Bacteria</taxon>
        <taxon>Pseudomonadati</taxon>
        <taxon>Pseudomonadota</taxon>
        <taxon>Gammaproteobacteria</taxon>
        <taxon>Lysobacterales</taxon>
        <taxon>Lysobacteraceae</taxon>
        <taxon>Pseudomarimonas</taxon>
    </lineage>
</organism>
<evidence type="ECO:0000256" key="3">
    <source>
        <dbReference type="ARBA" id="ARBA00022603"/>
    </source>
</evidence>
<dbReference type="EMBL" id="JALNMH010000001">
    <property type="protein sequence ID" value="MCK7592219.1"/>
    <property type="molecule type" value="Genomic_DNA"/>
</dbReference>
<keyword evidence="4 6" id="KW-0808">Transferase</keyword>
<keyword evidence="8" id="KW-1185">Reference proteome</keyword>
<comment type="subcellular location">
    <subcellularLocation>
        <location evidence="6">Cytoplasm</location>
    </subcellularLocation>
</comment>
<evidence type="ECO:0000313" key="8">
    <source>
        <dbReference type="Proteomes" id="UP001431449"/>
    </source>
</evidence>
<dbReference type="RefSeq" id="WP_248204262.1">
    <property type="nucleotide sequence ID" value="NZ_JALNMH010000001.1"/>
</dbReference>
<evidence type="ECO:0000256" key="4">
    <source>
        <dbReference type="ARBA" id="ARBA00022679"/>
    </source>
</evidence>
<keyword evidence="7" id="KW-0687">Ribonucleoprotein</keyword>
<dbReference type="InterPro" id="IPR004498">
    <property type="entry name" value="Ribosomal_PrmA_MeTrfase"/>
</dbReference>
<dbReference type="InterPro" id="IPR050078">
    <property type="entry name" value="Ribosomal_L11_MeTrfase_PrmA"/>
</dbReference>
<keyword evidence="2 6" id="KW-0963">Cytoplasm</keyword>
<feature type="binding site" evidence="6">
    <location>
        <position position="173"/>
    </location>
    <ligand>
        <name>S-adenosyl-L-methionine</name>
        <dbReference type="ChEBI" id="CHEBI:59789"/>
    </ligand>
</feature>
<reference evidence="7" key="1">
    <citation type="submission" date="2022-04" db="EMBL/GenBank/DDBJ databases">
        <title>Lysobacter sp. CAU 1642 isolated from sea sand.</title>
        <authorList>
            <person name="Kim W."/>
        </authorList>
    </citation>
    <scope>NUCLEOTIDE SEQUENCE</scope>
    <source>
        <strain evidence="7">CAU 1642</strain>
    </source>
</reference>
<proteinExistence type="inferred from homology"/>
<sequence>MPHLELTLRCREAEQHRYEHALEDVGALAVTLLDADAETPNERAILEPGVGETPLWAEITLNALFDHQCDREAILLALEAFDADLDLSSACWREVADQDWERAWLDQYQPMQFGERLWIYPWNIEPEGLAAGAVVLRLDPGLAFGSGTHPTTALCLQWLQEQALADTHVLDFGCGSGVLAIAALKLGAARADGIDNDPQALAASQDNADRNGVADRLALFDPESAPDRSYPVVVANILAGTLDTLAEVIAARCEAGGRLAMSGILHGQHEALLERFAPWFEDFAVARQEDWVRISARRR</sequence>
<dbReference type="Proteomes" id="UP001431449">
    <property type="component" value="Unassembled WGS sequence"/>
</dbReference>
<feature type="binding site" evidence="6">
    <location>
        <position position="236"/>
    </location>
    <ligand>
        <name>S-adenosyl-L-methionine</name>
        <dbReference type="ChEBI" id="CHEBI:59789"/>
    </ligand>
</feature>
<dbReference type="EC" id="2.1.1.-" evidence="6"/>
<dbReference type="GO" id="GO:0032259">
    <property type="term" value="P:methylation"/>
    <property type="evidence" value="ECO:0007669"/>
    <property type="project" value="UniProtKB-KW"/>
</dbReference>
<gene>
    <name evidence="6 7" type="primary">prmA</name>
    <name evidence="7" type="ORF">M0G41_00885</name>
</gene>
<evidence type="ECO:0000256" key="6">
    <source>
        <dbReference type="HAMAP-Rule" id="MF_00735"/>
    </source>
</evidence>